<gene>
    <name evidence="2" type="ORF">IPL58_14020</name>
</gene>
<dbReference type="EMBL" id="JADJUC010000023">
    <property type="protein sequence ID" value="MBK8525068.1"/>
    <property type="molecule type" value="Genomic_DNA"/>
</dbReference>
<sequence>MSLSAATPSQNALEQARQALIGYAATYRDFKAGQMFGYLPCPDSNNDGNAESDCNNPAKWSSAGYRRRTWAYQHCMTPMENASGMPSATSKTIRRMTSCYPQKR</sequence>
<reference evidence="2" key="1">
    <citation type="submission" date="2020-10" db="EMBL/GenBank/DDBJ databases">
        <title>Connecting structure to function with the recovery of over 1000 high-quality activated sludge metagenome-assembled genomes encoding full-length rRNA genes using long-read sequencing.</title>
        <authorList>
            <person name="Singleton C.M."/>
            <person name="Petriglieri F."/>
            <person name="Kristensen J.M."/>
            <person name="Kirkegaard R.H."/>
            <person name="Michaelsen T.Y."/>
            <person name="Andersen M.H."/>
            <person name="Karst S.M."/>
            <person name="Dueholm M.S."/>
            <person name="Nielsen P.H."/>
            <person name="Albertsen M."/>
        </authorList>
    </citation>
    <scope>NUCLEOTIDE SEQUENCE</scope>
    <source>
        <strain evidence="2">Hirt_18-Q3-R61-65_BATAC.395</strain>
    </source>
</reference>
<evidence type="ECO:0000313" key="3">
    <source>
        <dbReference type="Proteomes" id="UP000886689"/>
    </source>
</evidence>
<dbReference type="AlphaFoldDB" id="A0A9D7K3Z3"/>
<name>A0A9D7K3Z3_9PROT</name>
<accession>A0A9D7K3Z3</accession>
<protein>
    <submittedName>
        <fullName evidence="2">Uncharacterized protein</fullName>
    </submittedName>
</protein>
<evidence type="ECO:0000256" key="1">
    <source>
        <dbReference type="SAM" id="MobiDB-lite"/>
    </source>
</evidence>
<dbReference type="Proteomes" id="UP000886689">
    <property type="component" value="Unassembled WGS sequence"/>
</dbReference>
<comment type="caution">
    <text evidence="2">The sequence shown here is derived from an EMBL/GenBank/DDBJ whole genome shotgun (WGS) entry which is preliminary data.</text>
</comment>
<proteinExistence type="predicted"/>
<feature type="region of interest" description="Disordered" evidence="1">
    <location>
        <begin position="82"/>
        <end position="104"/>
    </location>
</feature>
<organism evidence="2 3">
    <name type="scientific">Candidatus Proximibacter danicus</name>
    <dbReference type="NCBI Taxonomy" id="2954365"/>
    <lineage>
        <taxon>Bacteria</taxon>
        <taxon>Pseudomonadati</taxon>
        <taxon>Pseudomonadota</taxon>
        <taxon>Betaproteobacteria</taxon>
        <taxon>Candidatus Proximibacter</taxon>
    </lineage>
</organism>
<evidence type="ECO:0000313" key="2">
    <source>
        <dbReference type="EMBL" id="MBK8525068.1"/>
    </source>
</evidence>